<feature type="domain" description="Disease resistance R13L4/SHOC-2-like LRR" evidence="10">
    <location>
        <begin position="5"/>
        <end position="143"/>
    </location>
</feature>
<dbReference type="PANTHER" id="PTHR48063">
    <property type="entry name" value="LRR RECEPTOR-LIKE KINASE"/>
    <property type="match status" value="1"/>
</dbReference>
<dbReference type="InterPro" id="IPR032675">
    <property type="entry name" value="LRR_dom_sf"/>
</dbReference>
<reference evidence="11 12" key="1">
    <citation type="journal article" date="2018" name="Nat. Genet.">
        <title>The Rosa genome provides new insights in the design of modern roses.</title>
        <authorList>
            <person name="Bendahmane M."/>
        </authorList>
    </citation>
    <scope>NUCLEOTIDE SEQUENCE [LARGE SCALE GENOMIC DNA]</scope>
    <source>
        <strain evidence="12">cv. Old Blush</strain>
    </source>
</reference>
<evidence type="ECO:0000256" key="2">
    <source>
        <dbReference type="ARBA" id="ARBA00022614"/>
    </source>
</evidence>
<dbReference type="FunFam" id="3.80.10.10:FF:000041">
    <property type="entry name" value="LRR receptor-like serine/threonine-protein kinase ERECTA"/>
    <property type="match status" value="1"/>
</dbReference>
<keyword evidence="2" id="KW-0433">Leucine-rich repeat</keyword>
<evidence type="ECO:0000256" key="6">
    <source>
        <dbReference type="ARBA" id="ARBA00022989"/>
    </source>
</evidence>
<evidence type="ECO:0000313" key="11">
    <source>
        <dbReference type="EMBL" id="PRQ18533.1"/>
    </source>
</evidence>
<dbReference type="InterPro" id="IPR001611">
    <property type="entry name" value="Leu-rich_rpt"/>
</dbReference>
<evidence type="ECO:0000256" key="8">
    <source>
        <dbReference type="ARBA" id="ARBA00023170"/>
    </source>
</evidence>
<comment type="subcellular location">
    <subcellularLocation>
        <location evidence="1">Membrane</location>
        <topology evidence="1">Single-pass type I membrane protein</topology>
    </subcellularLocation>
</comment>
<dbReference type="SUPFAM" id="SSF52058">
    <property type="entry name" value="L domain-like"/>
    <property type="match status" value="1"/>
</dbReference>
<dbReference type="Gene3D" id="3.80.10.10">
    <property type="entry name" value="Ribonuclease Inhibitor"/>
    <property type="match status" value="1"/>
</dbReference>
<evidence type="ECO:0000313" key="12">
    <source>
        <dbReference type="Proteomes" id="UP000238479"/>
    </source>
</evidence>
<dbReference type="OMA" id="CISRITC"/>
<comment type="caution">
    <text evidence="11">The sequence shown here is derived from an EMBL/GenBank/DDBJ whole genome shotgun (WGS) entry which is preliminary data.</text>
</comment>
<accession>A0A2P6P9C3</accession>
<dbReference type="STRING" id="74649.A0A2P6P9C3"/>
<protein>
    <submittedName>
        <fullName evidence="11">Putative leucine-rich repeat domain, L domain-containing protein</fullName>
    </submittedName>
</protein>
<dbReference type="InterPro" id="IPR046956">
    <property type="entry name" value="RLP23-like"/>
</dbReference>
<evidence type="ECO:0000256" key="3">
    <source>
        <dbReference type="ARBA" id="ARBA00022692"/>
    </source>
</evidence>
<dbReference type="AlphaFoldDB" id="A0A2P6P9C3"/>
<keyword evidence="8" id="KW-0675">Receptor</keyword>
<keyword evidence="3" id="KW-0812">Transmembrane</keyword>
<evidence type="ECO:0000256" key="4">
    <source>
        <dbReference type="ARBA" id="ARBA00022729"/>
    </source>
</evidence>
<organism evidence="11 12">
    <name type="scientific">Rosa chinensis</name>
    <name type="common">China rose</name>
    <dbReference type="NCBI Taxonomy" id="74649"/>
    <lineage>
        <taxon>Eukaryota</taxon>
        <taxon>Viridiplantae</taxon>
        <taxon>Streptophyta</taxon>
        <taxon>Embryophyta</taxon>
        <taxon>Tracheophyta</taxon>
        <taxon>Spermatophyta</taxon>
        <taxon>Magnoliopsida</taxon>
        <taxon>eudicotyledons</taxon>
        <taxon>Gunneridae</taxon>
        <taxon>Pentapetalae</taxon>
        <taxon>rosids</taxon>
        <taxon>fabids</taxon>
        <taxon>Rosales</taxon>
        <taxon>Rosaceae</taxon>
        <taxon>Rosoideae</taxon>
        <taxon>Rosoideae incertae sedis</taxon>
        <taxon>Rosa</taxon>
    </lineage>
</organism>
<keyword evidence="12" id="KW-1185">Reference proteome</keyword>
<evidence type="ECO:0000259" key="10">
    <source>
        <dbReference type="Pfam" id="PF23598"/>
    </source>
</evidence>
<keyword evidence="7" id="KW-0472">Membrane</keyword>
<evidence type="ECO:0000256" key="5">
    <source>
        <dbReference type="ARBA" id="ARBA00022737"/>
    </source>
</evidence>
<keyword evidence="4" id="KW-0732">Signal</keyword>
<name>A0A2P6P9C3_ROSCH</name>
<dbReference type="GO" id="GO:0016020">
    <property type="term" value="C:membrane"/>
    <property type="evidence" value="ECO:0007669"/>
    <property type="project" value="UniProtKB-SubCell"/>
</dbReference>
<sequence length="212" mass="23429">MIIPKFIGSLSQLKELKLAGANFSGPVPPQLGNLSNLHTLDLSSNDFEGMMIPKFIGSLSQLKELKLADANFGGPVPPQLGNLSNLHTLDLYRNDGVSSENLEWLSHLSSLRYLNMSYLDLSKVVNWPLSLSKLTLLTELQLSVCYLPDCHPVLLCSGSCISRITCFLSRVFLLCNVGSNLEYLDISKNLLSGSFLIVGCNFKICIYSIWKE</sequence>
<dbReference type="Pfam" id="PF23598">
    <property type="entry name" value="LRR_14"/>
    <property type="match status" value="1"/>
</dbReference>
<proteinExistence type="predicted"/>
<keyword evidence="9" id="KW-0325">Glycoprotein</keyword>
<dbReference type="InterPro" id="IPR055414">
    <property type="entry name" value="LRR_R13L4/SHOC2-like"/>
</dbReference>
<dbReference type="Proteomes" id="UP000238479">
    <property type="component" value="Chromosome 7"/>
</dbReference>
<keyword evidence="6" id="KW-1133">Transmembrane helix</keyword>
<evidence type="ECO:0000256" key="1">
    <source>
        <dbReference type="ARBA" id="ARBA00004479"/>
    </source>
</evidence>
<evidence type="ECO:0000256" key="9">
    <source>
        <dbReference type="ARBA" id="ARBA00023180"/>
    </source>
</evidence>
<keyword evidence="5" id="KW-0677">Repeat</keyword>
<gene>
    <name evidence="11" type="ORF">RchiOBHm_Chr7g0207091</name>
</gene>
<dbReference type="PANTHER" id="PTHR48063:SF112">
    <property type="entry name" value="RECEPTOR LIKE PROTEIN 30-LIKE"/>
    <property type="match status" value="1"/>
</dbReference>
<evidence type="ECO:0000256" key="7">
    <source>
        <dbReference type="ARBA" id="ARBA00023136"/>
    </source>
</evidence>
<dbReference type="EMBL" id="PDCK01000045">
    <property type="protein sequence ID" value="PRQ18533.1"/>
    <property type="molecule type" value="Genomic_DNA"/>
</dbReference>
<dbReference type="Gramene" id="PRQ18533">
    <property type="protein sequence ID" value="PRQ18533"/>
    <property type="gene ID" value="RchiOBHm_Chr7g0207091"/>
</dbReference>
<dbReference type="Pfam" id="PF00560">
    <property type="entry name" value="LRR_1"/>
    <property type="match status" value="1"/>
</dbReference>